<dbReference type="InterPro" id="IPR014001">
    <property type="entry name" value="Helicase_ATP-bd"/>
</dbReference>
<dbReference type="InterPro" id="IPR055367">
    <property type="entry name" value="WH4_Lhr"/>
</dbReference>
<dbReference type="SUPFAM" id="SSF52540">
    <property type="entry name" value="P-loop containing nucleoside triphosphate hydrolases"/>
    <property type="match status" value="1"/>
</dbReference>
<dbReference type="Pfam" id="PF00271">
    <property type="entry name" value="Helicase_C"/>
    <property type="match status" value="1"/>
</dbReference>
<proteinExistence type="predicted"/>
<keyword evidence="3" id="KW-0378">Hydrolase</keyword>
<sequence>MGGAAGFHPLLREYFTRRFGKPTEIQEMVWPVASSGRHLLALAPTGSGKTLAAFYSFINDFVTGRLASGTTRLLYVSPLKALNNDIRRNLLLPLEELHSEFENAGLAMPEIRVVTRSGDTPQSERNRMRRHPPEILITTPESLNLLLASGTAGLMLNGLRAVIVDEIHAIAPGLRGAHLMTAIERLEELAGPLQRIGLSATVADPDRIAQYLGGWQGEERRPVQLLYEKSPARAELDIKVIWNPAADGPLDTPAETVWDALGAEIYTKIKAGTRILCFTESRRVVERVAALVNDLHQKEAEEGTTVEPVAFAHHGSLSREIRLAVEEAFKAGRLRCVVATSSLELGIDIGELDEVLLLQCPSSVASAMQRLGRAGHRPGEVSRGTLYPLHSMDLVNGVVLRRLVDQRRLEPIRPPSAPLDLLAQVLISMACEAEAAGHSLNIERAFDLLRRSDTYHKLDRRHFDLTLEMLQGRFQGLPFSGLRPSLNPSGSDSLLPAPGARLQLYQSGGTIPERGLYKLRMSGGERTLLGELDEEFVWERRAGDRFVLGSRLWQIQSIGDSEVEVIPATTGWGMSPFWRADSRDRENGFADAVADQLDLWNQEMQRPGFLDRLRSEEGDDVARELLLFLQRQREASHADLPGRSRIVAEVLPGEDDSYPVFLHTFWGGRRNRPFALALAAQLEGRYQTRIPYYASDDGVIVVLPAPPESEDVFSLPPELLDVHLEKALPESGLFGGQFRQSASTALLLPRKGFGRRTPLWLLRAAAGRLLEALSGKGEFPVTVEVYRALLRDRFDIDGLRERLDEWQSGQIEFVMRYVDQPTPFAAGIDFQRVNELTYEPDRVGGAGHRSSYFQELLGNRWIPVSRDSVNLFEMRSLRLQAGYAPDSEAALSSWLEERSFIPQSEWQSLRDVVSQSKAAVILSEAARNASDASAAGSGDSAVAEAYRFAGARESFVCYQGVSEILDRTSAGEDRDVPGAGDLLLRFLDWYGPVTLDRIRDLFGDLTERMLEEIDEQLIRAPLIKDDAADCLCLRRNLERIYRLQRHHTRLAPPLRPLRFLALLVAHRQNVSVVFRKPPAQVEFLQQTMERLFGSTAPISLWEQQIFPARIEGYTTASLDALFTDSSLCFTGTGGESVFFFLEGEASLFLKQNDLNEKQRLQITAHSGGQSLFRAEASQREALLQALQEGLVAGRSIAVLRKVARTSFRDSEEQRPQRRRWQSQADTWSVPGRAFDTDPLVVEEQNRLRVRLLLDRYGIIFRELLQKELPALRWSSVFRTLCRMELAGEVHAGAFFEGLTGLQFLSAEAYKWMQGLEAFLERRHVWWLNACDPASLCGLGLTVDEERPLPSRLPGNRMIYRGEKLAAVLTRQGRVIQFFDAPDMIDDLKQALLALLYVDFEPAARLTVEIINDQPSLQSPYRSALEAMGFQSDGKALVCHRERSF</sequence>
<keyword evidence="4 11" id="KW-0347">Helicase</keyword>
<dbReference type="InterPro" id="IPR027417">
    <property type="entry name" value="P-loop_NTPase"/>
</dbReference>
<keyword evidence="6" id="KW-0238">DNA-binding</keyword>
<evidence type="ECO:0000256" key="8">
    <source>
        <dbReference type="ARBA" id="ARBA00023235"/>
    </source>
</evidence>
<dbReference type="Gene3D" id="3.40.50.300">
    <property type="entry name" value="P-loop containing nucleotide triphosphate hydrolases"/>
    <property type="match status" value="2"/>
</dbReference>
<dbReference type="GO" id="GO:0016887">
    <property type="term" value="F:ATP hydrolysis activity"/>
    <property type="evidence" value="ECO:0007669"/>
    <property type="project" value="TreeGrafter"/>
</dbReference>
<evidence type="ECO:0000259" key="9">
    <source>
        <dbReference type="PROSITE" id="PS51192"/>
    </source>
</evidence>
<dbReference type="PROSITE" id="PS51192">
    <property type="entry name" value="HELICASE_ATP_BIND_1"/>
    <property type="match status" value="1"/>
</dbReference>
<evidence type="ECO:0000256" key="5">
    <source>
        <dbReference type="ARBA" id="ARBA00022840"/>
    </source>
</evidence>
<dbReference type="SMART" id="SM00490">
    <property type="entry name" value="HELICc"/>
    <property type="match status" value="1"/>
</dbReference>
<evidence type="ECO:0000256" key="4">
    <source>
        <dbReference type="ARBA" id="ARBA00022806"/>
    </source>
</evidence>
<keyword evidence="2" id="KW-0227">DNA damage</keyword>
<evidence type="ECO:0000256" key="3">
    <source>
        <dbReference type="ARBA" id="ARBA00022801"/>
    </source>
</evidence>
<dbReference type="InterPro" id="IPR045628">
    <property type="entry name" value="Lhr_WH_dom"/>
</dbReference>
<dbReference type="GO" id="GO:0003677">
    <property type="term" value="F:DNA binding"/>
    <property type="evidence" value="ECO:0007669"/>
    <property type="project" value="UniProtKB-KW"/>
</dbReference>
<evidence type="ECO:0000313" key="12">
    <source>
        <dbReference type="Proteomes" id="UP000460298"/>
    </source>
</evidence>
<dbReference type="InterPro" id="IPR001650">
    <property type="entry name" value="Helicase_C-like"/>
</dbReference>
<keyword evidence="5" id="KW-0067">ATP-binding</keyword>
<keyword evidence="7" id="KW-0234">DNA repair</keyword>
<reference evidence="11 12" key="1">
    <citation type="submission" date="2019-10" db="EMBL/GenBank/DDBJ databases">
        <title>Extracellular Electron Transfer in a Candidatus Methanoperedens spp. Enrichment Culture.</title>
        <authorList>
            <person name="Berger S."/>
            <person name="Rangel Shaw D."/>
            <person name="Berben T."/>
            <person name="In 'T Zandt M."/>
            <person name="Frank J."/>
            <person name="Reimann J."/>
            <person name="Jetten M.S.M."/>
            <person name="Welte C.U."/>
        </authorList>
    </citation>
    <scope>NUCLEOTIDE SEQUENCE [LARGE SCALE GENOMIC DNA]</scope>
    <source>
        <strain evidence="11">SB12</strain>
    </source>
</reference>
<dbReference type="PANTHER" id="PTHR47962">
    <property type="entry name" value="ATP-DEPENDENT HELICASE LHR-RELATED-RELATED"/>
    <property type="match status" value="1"/>
</dbReference>
<dbReference type="EMBL" id="WBUI01000002">
    <property type="protein sequence ID" value="KAB2934683.1"/>
    <property type="molecule type" value="Genomic_DNA"/>
</dbReference>
<keyword evidence="1" id="KW-0547">Nucleotide-binding</keyword>
<feature type="domain" description="Helicase C-terminal" evidence="10">
    <location>
        <begin position="261"/>
        <end position="420"/>
    </location>
</feature>
<gene>
    <name evidence="11" type="ORF">F9K24_02580</name>
</gene>
<name>A0A833H492_9LEPT</name>
<dbReference type="Proteomes" id="UP000460298">
    <property type="component" value="Unassembled WGS sequence"/>
</dbReference>
<evidence type="ECO:0000313" key="11">
    <source>
        <dbReference type="EMBL" id="KAB2934683.1"/>
    </source>
</evidence>
<dbReference type="InterPro" id="IPR013701">
    <property type="entry name" value="Lhr-like_DEAD/DEAH_assoc"/>
</dbReference>
<dbReference type="InterPro" id="IPR052511">
    <property type="entry name" value="ATP-dep_Helicase"/>
</dbReference>
<protein>
    <submittedName>
        <fullName evidence="11">DEAD/DEAH box helicase</fullName>
    </submittedName>
</protein>
<dbReference type="GO" id="GO:0006281">
    <property type="term" value="P:DNA repair"/>
    <property type="evidence" value="ECO:0007669"/>
    <property type="project" value="UniProtKB-KW"/>
</dbReference>
<dbReference type="Pfam" id="PF23234">
    <property type="entry name" value="WHD_4th_Lhr"/>
    <property type="match status" value="1"/>
</dbReference>
<evidence type="ECO:0000256" key="7">
    <source>
        <dbReference type="ARBA" id="ARBA00023204"/>
    </source>
</evidence>
<dbReference type="InterPro" id="IPR011545">
    <property type="entry name" value="DEAD/DEAH_box_helicase_dom"/>
</dbReference>
<evidence type="ECO:0000256" key="6">
    <source>
        <dbReference type="ARBA" id="ARBA00023125"/>
    </source>
</evidence>
<comment type="caution">
    <text evidence="11">The sequence shown here is derived from an EMBL/GenBank/DDBJ whole genome shotgun (WGS) entry which is preliminary data.</text>
</comment>
<accession>A0A833H492</accession>
<dbReference type="PANTHER" id="PTHR47962:SF5">
    <property type="entry name" value="ATP-DEPENDENT HELICASE LHR-RELATED"/>
    <property type="match status" value="1"/>
</dbReference>
<keyword evidence="8" id="KW-0413">Isomerase</keyword>
<organism evidence="11 12">
    <name type="scientific">Leptonema illini</name>
    <dbReference type="NCBI Taxonomy" id="183"/>
    <lineage>
        <taxon>Bacteria</taxon>
        <taxon>Pseudomonadati</taxon>
        <taxon>Spirochaetota</taxon>
        <taxon>Spirochaetia</taxon>
        <taxon>Leptospirales</taxon>
        <taxon>Leptospiraceae</taxon>
        <taxon>Leptonema</taxon>
    </lineage>
</organism>
<dbReference type="Pfam" id="PF19306">
    <property type="entry name" value="WHD_Lhr"/>
    <property type="match status" value="1"/>
</dbReference>
<evidence type="ECO:0000259" key="10">
    <source>
        <dbReference type="PROSITE" id="PS51194"/>
    </source>
</evidence>
<dbReference type="PROSITE" id="PS51194">
    <property type="entry name" value="HELICASE_CTER"/>
    <property type="match status" value="1"/>
</dbReference>
<dbReference type="InterPro" id="IPR055368">
    <property type="entry name" value="WH3_Lhr"/>
</dbReference>
<dbReference type="SMART" id="SM00487">
    <property type="entry name" value="DEXDc"/>
    <property type="match status" value="1"/>
</dbReference>
<evidence type="ECO:0000256" key="2">
    <source>
        <dbReference type="ARBA" id="ARBA00022763"/>
    </source>
</evidence>
<dbReference type="Pfam" id="PF00270">
    <property type="entry name" value="DEAD"/>
    <property type="match status" value="1"/>
</dbReference>
<evidence type="ECO:0000256" key="1">
    <source>
        <dbReference type="ARBA" id="ARBA00022741"/>
    </source>
</evidence>
<feature type="domain" description="Helicase ATP-binding" evidence="9">
    <location>
        <begin position="30"/>
        <end position="220"/>
    </location>
</feature>
<dbReference type="GO" id="GO:0004386">
    <property type="term" value="F:helicase activity"/>
    <property type="evidence" value="ECO:0007669"/>
    <property type="project" value="UniProtKB-KW"/>
</dbReference>
<dbReference type="GO" id="GO:0005524">
    <property type="term" value="F:ATP binding"/>
    <property type="evidence" value="ECO:0007669"/>
    <property type="project" value="UniProtKB-KW"/>
</dbReference>
<dbReference type="Pfam" id="PF08494">
    <property type="entry name" value="DEAD_assoc"/>
    <property type="match status" value="1"/>
</dbReference>
<dbReference type="Pfam" id="PF23235">
    <property type="entry name" value="WHD_3rd_Lhr"/>
    <property type="match status" value="1"/>
</dbReference>